<dbReference type="InterPro" id="IPR032710">
    <property type="entry name" value="NTF2-like_dom_sf"/>
</dbReference>
<reference evidence="1 2" key="1">
    <citation type="submission" date="2019-08" db="EMBL/GenBank/DDBJ databases">
        <title>Professor.</title>
        <authorList>
            <person name="Park J.S."/>
        </authorList>
    </citation>
    <scope>NUCLEOTIDE SEQUENCE [LARGE SCALE GENOMIC DNA]</scope>
    <source>
        <strain evidence="1 2">176CP5-101</strain>
    </source>
</reference>
<dbReference type="RefSeq" id="WP_147744439.1">
    <property type="nucleotide sequence ID" value="NZ_VRUR01000002.1"/>
</dbReference>
<name>A0A5C8V2V8_9FLAO</name>
<dbReference type="SUPFAM" id="SSF54427">
    <property type="entry name" value="NTF2-like"/>
    <property type="match status" value="1"/>
</dbReference>
<evidence type="ECO:0000313" key="2">
    <source>
        <dbReference type="Proteomes" id="UP000321456"/>
    </source>
</evidence>
<evidence type="ECO:0000313" key="1">
    <source>
        <dbReference type="EMBL" id="TXN35696.1"/>
    </source>
</evidence>
<gene>
    <name evidence="1" type="ORF">FVB32_14065</name>
</gene>
<sequence>MDTTKEAQEQELLKNANEVVALLAEGKFIEAMEEYLDDNVQLFEGNNAPKVGKEFCLLEEKKLLDTVTAFHGYKVLSGPAVDGDTTFYEAVMEFETNDGTAHKFEQVVRTKWENGKIINERYYHA</sequence>
<dbReference type="EMBL" id="VRUR01000002">
    <property type="protein sequence ID" value="TXN35696.1"/>
    <property type="molecule type" value="Genomic_DNA"/>
</dbReference>
<dbReference type="AlphaFoldDB" id="A0A5C8V2V8"/>
<accession>A0A5C8V2V8</accession>
<organism evidence="1 2">
    <name type="scientific">Flagellimonas hymeniacidonis</name>
    <dbReference type="NCBI Taxonomy" id="2603628"/>
    <lineage>
        <taxon>Bacteria</taxon>
        <taxon>Pseudomonadati</taxon>
        <taxon>Bacteroidota</taxon>
        <taxon>Flavobacteriia</taxon>
        <taxon>Flavobacteriales</taxon>
        <taxon>Flavobacteriaceae</taxon>
        <taxon>Flagellimonas</taxon>
    </lineage>
</organism>
<proteinExistence type="predicted"/>
<keyword evidence="2" id="KW-1185">Reference proteome</keyword>
<evidence type="ECO:0008006" key="3">
    <source>
        <dbReference type="Google" id="ProtNLM"/>
    </source>
</evidence>
<dbReference type="Gene3D" id="3.10.450.50">
    <property type="match status" value="1"/>
</dbReference>
<dbReference type="PANTHER" id="PTHR34003">
    <property type="entry name" value="BLL2395 PROTEIN"/>
    <property type="match status" value="1"/>
</dbReference>
<protein>
    <recommendedName>
        <fullName evidence="3">SnoaL-like domain-containing protein</fullName>
    </recommendedName>
</protein>
<comment type="caution">
    <text evidence="1">The sequence shown here is derived from an EMBL/GenBank/DDBJ whole genome shotgun (WGS) entry which is preliminary data.</text>
</comment>
<dbReference type="Proteomes" id="UP000321456">
    <property type="component" value="Unassembled WGS sequence"/>
</dbReference>
<dbReference type="PANTHER" id="PTHR34003:SF2">
    <property type="entry name" value="SNOAL-LIKE DOMAIN-CONTAINING PROTEIN"/>
    <property type="match status" value="1"/>
</dbReference>